<protein>
    <submittedName>
        <fullName evidence="1">Uncharacterized protein</fullName>
    </submittedName>
</protein>
<name>A0A6S6SQ87_9BACT</name>
<gene>
    <name evidence="1" type="ORF">HELGO_WM33821</name>
</gene>
<dbReference type="AlphaFoldDB" id="A0A6S6SQ87"/>
<organism evidence="1">
    <name type="scientific">uncultured Sulfurovum sp</name>
    <dbReference type="NCBI Taxonomy" id="269237"/>
    <lineage>
        <taxon>Bacteria</taxon>
        <taxon>Pseudomonadati</taxon>
        <taxon>Campylobacterota</taxon>
        <taxon>Epsilonproteobacteria</taxon>
        <taxon>Campylobacterales</taxon>
        <taxon>Sulfurovaceae</taxon>
        <taxon>Sulfurovum</taxon>
        <taxon>environmental samples</taxon>
    </lineage>
</organism>
<evidence type="ECO:0000313" key="1">
    <source>
        <dbReference type="EMBL" id="CAA6807160.1"/>
    </source>
</evidence>
<accession>A0A6S6SQ87</accession>
<proteinExistence type="predicted"/>
<reference evidence="1" key="1">
    <citation type="submission" date="2020-01" db="EMBL/GenBank/DDBJ databases">
        <authorList>
            <person name="Meier V. D."/>
            <person name="Meier V D."/>
        </authorList>
    </citation>
    <scope>NUCLEOTIDE SEQUENCE</scope>
    <source>
        <strain evidence="1">HLG_WM_MAG_02</strain>
    </source>
</reference>
<feature type="non-terminal residue" evidence="1">
    <location>
        <position position="1"/>
    </location>
</feature>
<dbReference type="EMBL" id="CACVAZ010000037">
    <property type="protein sequence ID" value="CAA6807160.1"/>
    <property type="molecule type" value="Genomic_DNA"/>
</dbReference>
<sequence length="37" mass="4559">KVIDFNGQYKMNKDFSFVMDYELNGKENLELGFQWFY</sequence>